<dbReference type="OrthoDB" id="9766459at2"/>
<dbReference type="PROSITE" id="PS50109">
    <property type="entry name" value="HIS_KIN"/>
    <property type="match status" value="1"/>
</dbReference>
<dbReference type="EMBL" id="MTSE01000009">
    <property type="protein sequence ID" value="OUJ72614.1"/>
    <property type="molecule type" value="Genomic_DNA"/>
</dbReference>
<dbReference type="RefSeq" id="WP_086595299.1">
    <property type="nucleotide sequence ID" value="NZ_MTSE01000009.1"/>
</dbReference>
<dbReference type="SMART" id="SM00091">
    <property type="entry name" value="PAS"/>
    <property type="match status" value="2"/>
</dbReference>
<dbReference type="Pfam" id="PF02518">
    <property type="entry name" value="HATPase_c"/>
    <property type="match status" value="1"/>
</dbReference>
<feature type="domain" description="Histidine kinase" evidence="7">
    <location>
        <begin position="356"/>
        <end position="573"/>
    </location>
</feature>
<dbReference type="InterPro" id="IPR035965">
    <property type="entry name" value="PAS-like_dom_sf"/>
</dbReference>
<evidence type="ECO:0000256" key="1">
    <source>
        <dbReference type="ARBA" id="ARBA00000085"/>
    </source>
</evidence>
<dbReference type="PROSITE" id="PS50113">
    <property type="entry name" value="PAC"/>
    <property type="match status" value="1"/>
</dbReference>
<dbReference type="PRINTS" id="PR00344">
    <property type="entry name" value="BCTRLSENSOR"/>
</dbReference>
<dbReference type="SUPFAM" id="SSF55874">
    <property type="entry name" value="ATPase domain of HSP90 chaperone/DNA topoisomerase II/histidine kinase"/>
    <property type="match status" value="1"/>
</dbReference>
<comment type="caution">
    <text evidence="10">The sequence shown here is derived from an EMBL/GenBank/DDBJ whole genome shotgun (WGS) entry which is preliminary data.</text>
</comment>
<dbReference type="InterPro" id="IPR036890">
    <property type="entry name" value="HATPase_C_sf"/>
</dbReference>
<dbReference type="InterPro" id="IPR003661">
    <property type="entry name" value="HisK_dim/P_dom"/>
</dbReference>
<dbReference type="GO" id="GO:0000155">
    <property type="term" value="F:phosphorelay sensor kinase activity"/>
    <property type="evidence" value="ECO:0007669"/>
    <property type="project" value="InterPro"/>
</dbReference>
<evidence type="ECO:0000256" key="4">
    <source>
        <dbReference type="ARBA" id="ARBA00022679"/>
    </source>
</evidence>
<evidence type="ECO:0000256" key="2">
    <source>
        <dbReference type="ARBA" id="ARBA00012438"/>
    </source>
</evidence>
<dbReference type="SMART" id="SM00086">
    <property type="entry name" value="PAC"/>
    <property type="match status" value="1"/>
</dbReference>
<organism evidence="10 11">
    <name type="scientific">Hymenobacter crusticola</name>
    <dbReference type="NCBI Taxonomy" id="1770526"/>
    <lineage>
        <taxon>Bacteria</taxon>
        <taxon>Pseudomonadati</taxon>
        <taxon>Bacteroidota</taxon>
        <taxon>Cytophagia</taxon>
        <taxon>Cytophagales</taxon>
        <taxon>Hymenobacteraceae</taxon>
        <taxon>Hymenobacter</taxon>
    </lineage>
</organism>
<dbReference type="Gene3D" id="3.30.565.10">
    <property type="entry name" value="Histidine kinase-like ATPase, C-terminal domain"/>
    <property type="match status" value="1"/>
</dbReference>
<reference evidence="10 11" key="1">
    <citation type="submission" date="2017-01" db="EMBL/GenBank/DDBJ databases">
        <title>A new Hymenobacter.</title>
        <authorList>
            <person name="Liang Y."/>
            <person name="Feng F."/>
        </authorList>
    </citation>
    <scope>NUCLEOTIDE SEQUENCE [LARGE SCALE GENOMIC DNA]</scope>
    <source>
        <strain evidence="10">MIMBbqt21</strain>
    </source>
</reference>
<evidence type="ECO:0000313" key="10">
    <source>
        <dbReference type="EMBL" id="OUJ72614.1"/>
    </source>
</evidence>
<dbReference type="PANTHER" id="PTHR43304">
    <property type="entry name" value="PHYTOCHROME-LIKE PROTEIN CPH1"/>
    <property type="match status" value="1"/>
</dbReference>
<dbReference type="Pfam" id="PF13426">
    <property type="entry name" value="PAS_9"/>
    <property type="match status" value="1"/>
</dbReference>
<dbReference type="InterPro" id="IPR005467">
    <property type="entry name" value="His_kinase_dom"/>
</dbReference>
<dbReference type="InterPro" id="IPR036097">
    <property type="entry name" value="HisK_dim/P_sf"/>
</dbReference>
<dbReference type="InterPro" id="IPR001610">
    <property type="entry name" value="PAC"/>
</dbReference>
<dbReference type="Proteomes" id="UP000194873">
    <property type="component" value="Unassembled WGS sequence"/>
</dbReference>
<keyword evidence="4" id="KW-0808">Transferase</keyword>
<dbReference type="InterPro" id="IPR013655">
    <property type="entry name" value="PAS_fold_3"/>
</dbReference>
<feature type="domain" description="PAC" evidence="9">
    <location>
        <begin position="279"/>
        <end position="331"/>
    </location>
</feature>
<dbReference type="InterPro" id="IPR003594">
    <property type="entry name" value="HATPase_dom"/>
</dbReference>
<evidence type="ECO:0000313" key="11">
    <source>
        <dbReference type="Proteomes" id="UP000194873"/>
    </source>
</evidence>
<keyword evidence="6" id="KW-0175">Coiled coil</keyword>
<accession>A0A243WAL8</accession>
<dbReference type="NCBIfam" id="TIGR00229">
    <property type="entry name" value="sensory_box"/>
    <property type="match status" value="1"/>
</dbReference>
<feature type="coiled-coil region" evidence="6">
    <location>
        <begin position="176"/>
        <end position="206"/>
    </location>
</feature>
<keyword evidence="5" id="KW-0418">Kinase</keyword>
<name>A0A243WAL8_9BACT</name>
<evidence type="ECO:0000256" key="6">
    <source>
        <dbReference type="SAM" id="Coils"/>
    </source>
</evidence>
<keyword evidence="3" id="KW-0597">Phosphoprotein</keyword>
<dbReference type="InterPro" id="IPR004358">
    <property type="entry name" value="Sig_transdc_His_kin-like_C"/>
</dbReference>
<dbReference type="PROSITE" id="PS50112">
    <property type="entry name" value="PAS"/>
    <property type="match status" value="1"/>
</dbReference>
<comment type="catalytic activity">
    <reaction evidence="1">
        <text>ATP + protein L-histidine = ADP + protein N-phospho-L-histidine.</text>
        <dbReference type="EC" id="2.7.13.3"/>
    </reaction>
</comment>
<dbReference type="InterPro" id="IPR000700">
    <property type="entry name" value="PAS-assoc_C"/>
</dbReference>
<gene>
    <name evidence="10" type="ORF">BXP70_16995</name>
</gene>
<proteinExistence type="predicted"/>
<dbReference type="SUPFAM" id="SSF47384">
    <property type="entry name" value="Homodimeric domain of signal transducing histidine kinase"/>
    <property type="match status" value="1"/>
</dbReference>
<dbReference type="EC" id="2.7.13.3" evidence="2"/>
<dbReference type="CDD" id="cd00130">
    <property type="entry name" value="PAS"/>
    <property type="match status" value="1"/>
</dbReference>
<dbReference type="Gene3D" id="3.30.450.20">
    <property type="entry name" value="PAS domain"/>
    <property type="match status" value="2"/>
</dbReference>
<feature type="coiled-coil region" evidence="6">
    <location>
        <begin position="9"/>
        <end position="36"/>
    </location>
</feature>
<dbReference type="InterPro" id="IPR000014">
    <property type="entry name" value="PAS"/>
</dbReference>
<evidence type="ECO:0000259" key="8">
    <source>
        <dbReference type="PROSITE" id="PS50112"/>
    </source>
</evidence>
<dbReference type="SUPFAM" id="SSF55785">
    <property type="entry name" value="PYP-like sensor domain (PAS domain)"/>
    <property type="match status" value="2"/>
</dbReference>
<dbReference type="AlphaFoldDB" id="A0A243WAL8"/>
<sequence length="577" mass="64721">MADRLPLTTTELAQENELLRQQLQEAEELITAIRTGTIDALAVQAAEGPRIFTLEGADQSYRTLIEQMNEGALLLSQDATVLYCNACLAGLLGQRMEAIMGTSFRSFVPAEQQVYWELLLAAGWAGRSKGEMSLATANGLLQPFALGLNVLSFNNTPMLAVIVTDLSDKREISAIRARVVEQNDLLARTNEELKAQAQARQAVEQAAAETSRILEGIPHIAWTADPSGHNTYLNQRWFDYTGQPLRRSIPHDIRAQLHPSDLPVVMEYWQQCLRTSQALEMECRIRSADGEYRWMLARALPSRNEQGQVIQWIGTYTDIHEHKLGQQREAEAQQQLRTNNEQLIRVNVDLDNFIYTASHDLKAPITNIEGLVYELQEQLPTDGELGEAVTPLLSMMQEAVARFQRTLSHLSDVIKLQKEHHQPVTQVDLATIIQDVQLDLQPLIKQANAHVEVNVVACPAVSFSSKNMRSVVYNLLSNALKYRHPQRTARVQLHCQQKEGYIVLEVHDNGLGLNQDQQAELFQMFRRFHVGIEGSGVGLYMVKRMVENGGGKLTVRSEAGIGSTFSVYFRHDAQLPA</sequence>
<protein>
    <recommendedName>
        <fullName evidence="2">histidine kinase</fullName>
        <ecNumber evidence="2">2.7.13.3</ecNumber>
    </recommendedName>
</protein>
<evidence type="ECO:0000259" key="7">
    <source>
        <dbReference type="PROSITE" id="PS50109"/>
    </source>
</evidence>
<dbReference type="Pfam" id="PF08447">
    <property type="entry name" value="PAS_3"/>
    <property type="match status" value="1"/>
</dbReference>
<dbReference type="Gene3D" id="1.10.287.130">
    <property type="match status" value="1"/>
</dbReference>
<feature type="domain" description="PAS" evidence="8">
    <location>
        <begin position="57"/>
        <end position="111"/>
    </location>
</feature>
<dbReference type="CDD" id="cd00082">
    <property type="entry name" value="HisKA"/>
    <property type="match status" value="1"/>
</dbReference>
<keyword evidence="11" id="KW-1185">Reference proteome</keyword>
<evidence type="ECO:0000256" key="3">
    <source>
        <dbReference type="ARBA" id="ARBA00022553"/>
    </source>
</evidence>
<dbReference type="InterPro" id="IPR052162">
    <property type="entry name" value="Sensor_kinase/Photoreceptor"/>
</dbReference>
<dbReference type="PANTHER" id="PTHR43304:SF1">
    <property type="entry name" value="PAC DOMAIN-CONTAINING PROTEIN"/>
    <property type="match status" value="1"/>
</dbReference>
<evidence type="ECO:0000259" key="9">
    <source>
        <dbReference type="PROSITE" id="PS50113"/>
    </source>
</evidence>
<dbReference type="FunFam" id="3.30.450.20:FF:000099">
    <property type="entry name" value="Sensory box sensor histidine kinase"/>
    <property type="match status" value="1"/>
</dbReference>
<evidence type="ECO:0000256" key="5">
    <source>
        <dbReference type="ARBA" id="ARBA00022777"/>
    </source>
</evidence>
<dbReference type="SMART" id="SM00387">
    <property type="entry name" value="HATPase_c"/>
    <property type="match status" value="1"/>
</dbReference>